<keyword evidence="2" id="KW-1185">Reference proteome</keyword>
<proteinExistence type="predicted"/>
<dbReference type="AlphaFoldDB" id="A0A835T297"/>
<organism evidence="1 2">
    <name type="scientific">Chlamydomonas incerta</name>
    <dbReference type="NCBI Taxonomy" id="51695"/>
    <lineage>
        <taxon>Eukaryota</taxon>
        <taxon>Viridiplantae</taxon>
        <taxon>Chlorophyta</taxon>
        <taxon>core chlorophytes</taxon>
        <taxon>Chlorophyceae</taxon>
        <taxon>CS clade</taxon>
        <taxon>Chlamydomonadales</taxon>
        <taxon>Chlamydomonadaceae</taxon>
        <taxon>Chlamydomonas</taxon>
    </lineage>
</organism>
<dbReference type="OrthoDB" id="555290at2759"/>
<dbReference type="EMBL" id="JAEHOC010000025">
    <property type="protein sequence ID" value="KAG2431145.1"/>
    <property type="molecule type" value="Genomic_DNA"/>
</dbReference>
<sequence>MSLPLGTCPDTSYFTAAGIPGVDSCTPCAIKDALTEDNVGDFTSPLTASNFLTSYNCIAQPAGTFTTDLITGLPKDYPLYPPMVTTTYVGLNDFFAAATTAGDVVAVACYADTTYQTVANYLYVTRIDTAADNFKCLTCKWYGVHAVTPSACKCSTDTAWAIPPKDIMEGLPATTTAEQALTGACVMYSFDVCAGCGQNRVNSGFIMGRLQFAITNANGKTSVTRFVTPSPTASTTSSSLDMYLSFIAPPPAVTPAQFSSFTTVAGPSTTPFTYGDTWSASVNTGPVKISSPPYKVPPTESANGLYVAIRLTVGGKMCF</sequence>
<evidence type="ECO:0000313" key="1">
    <source>
        <dbReference type="EMBL" id="KAG2431145.1"/>
    </source>
</evidence>
<dbReference type="Proteomes" id="UP000650467">
    <property type="component" value="Unassembled WGS sequence"/>
</dbReference>
<reference evidence="1" key="1">
    <citation type="journal article" date="2020" name="bioRxiv">
        <title>Comparative genomics of Chlamydomonas.</title>
        <authorList>
            <person name="Craig R.J."/>
            <person name="Hasan A.R."/>
            <person name="Ness R.W."/>
            <person name="Keightley P.D."/>
        </authorList>
    </citation>
    <scope>NUCLEOTIDE SEQUENCE</scope>
    <source>
        <strain evidence="1">SAG 7.73</strain>
    </source>
</reference>
<gene>
    <name evidence="1" type="ORF">HXX76_009675</name>
</gene>
<evidence type="ECO:0000313" key="2">
    <source>
        <dbReference type="Proteomes" id="UP000650467"/>
    </source>
</evidence>
<comment type="caution">
    <text evidence="1">The sequence shown here is derived from an EMBL/GenBank/DDBJ whole genome shotgun (WGS) entry which is preliminary data.</text>
</comment>
<accession>A0A835T297</accession>
<name>A0A835T297_CHLIN</name>
<protein>
    <submittedName>
        <fullName evidence="1">Uncharacterized protein</fullName>
    </submittedName>
</protein>